<gene>
    <name evidence="2" type="ORF">BD626DRAFT_23942</name>
</gene>
<organism evidence="2 3">
    <name type="scientific">Schizophyllum amplum</name>
    <dbReference type="NCBI Taxonomy" id="97359"/>
    <lineage>
        <taxon>Eukaryota</taxon>
        <taxon>Fungi</taxon>
        <taxon>Dikarya</taxon>
        <taxon>Basidiomycota</taxon>
        <taxon>Agaricomycotina</taxon>
        <taxon>Agaricomycetes</taxon>
        <taxon>Agaricomycetidae</taxon>
        <taxon>Agaricales</taxon>
        <taxon>Schizophyllaceae</taxon>
        <taxon>Schizophyllum</taxon>
    </lineage>
</organism>
<protein>
    <submittedName>
        <fullName evidence="2">Uncharacterized protein</fullName>
    </submittedName>
</protein>
<evidence type="ECO:0000313" key="2">
    <source>
        <dbReference type="EMBL" id="TRM70130.1"/>
    </source>
</evidence>
<sequence>MSLSSPALSCCRPSPALSCRRLRRCRRPLPSSFLSLPASFLSLPTSFLSLPTSFLSLPTSSPASSFVVLGPLACRRPRPPRLSSSSAPSLVVAVAGPLACRRPWPPRLSSSPAPSPVVVASSLACRRPRPPRLSSSSAIRPFRPRDCWRSSLPPSLLLAIVSSALVDGPRTFSRLRCRPPRLCPENRVCSFGLFFLYLFLSIVLACIPTSLLVYSYHPILQSCIPLIRSCIPLIRSCIPFIDPVSLSSDPVSLSSDPVSLPSPFACILMTTLPMYIFYHTLPCIPTALLRNRNPLALAAAWSGTNTNRPLYAHQCILPQWSRISRCARKGGGTALGKASRSLL</sequence>
<feature type="transmembrane region" description="Helical" evidence="1">
    <location>
        <begin position="258"/>
        <end position="278"/>
    </location>
</feature>
<keyword evidence="1" id="KW-0812">Transmembrane</keyword>
<keyword evidence="3" id="KW-1185">Reference proteome</keyword>
<dbReference type="Proteomes" id="UP000320762">
    <property type="component" value="Unassembled WGS sequence"/>
</dbReference>
<name>A0A550CZA6_9AGAR</name>
<reference evidence="2 3" key="1">
    <citation type="journal article" date="2019" name="New Phytol.">
        <title>Comparative genomics reveals unique wood-decay strategies and fruiting body development in the Schizophyllaceae.</title>
        <authorList>
            <person name="Almasi E."/>
            <person name="Sahu N."/>
            <person name="Krizsan K."/>
            <person name="Balint B."/>
            <person name="Kovacs G.M."/>
            <person name="Kiss B."/>
            <person name="Cseklye J."/>
            <person name="Drula E."/>
            <person name="Henrissat B."/>
            <person name="Nagy I."/>
            <person name="Chovatia M."/>
            <person name="Adam C."/>
            <person name="LaButti K."/>
            <person name="Lipzen A."/>
            <person name="Riley R."/>
            <person name="Grigoriev I.V."/>
            <person name="Nagy L.G."/>
        </authorList>
    </citation>
    <scope>NUCLEOTIDE SEQUENCE [LARGE SCALE GENOMIC DNA]</scope>
    <source>
        <strain evidence="2 3">NL-1724</strain>
    </source>
</reference>
<evidence type="ECO:0000256" key="1">
    <source>
        <dbReference type="SAM" id="Phobius"/>
    </source>
</evidence>
<dbReference type="EMBL" id="VDMD01000001">
    <property type="protein sequence ID" value="TRM70130.1"/>
    <property type="molecule type" value="Genomic_DNA"/>
</dbReference>
<evidence type="ECO:0000313" key="3">
    <source>
        <dbReference type="Proteomes" id="UP000320762"/>
    </source>
</evidence>
<feature type="transmembrane region" description="Helical" evidence="1">
    <location>
        <begin position="191"/>
        <end position="214"/>
    </location>
</feature>
<dbReference type="AlphaFoldDB" id="A0A550CZA6"/>
<keyword evidence="1" id="KW-1133">Transmembrane helix</keyword>
<comment type="caution">
    <text evidence="2">The sequence shown here is derived from an EMBL/GenBank/DDBJ whole genome shotgun (WGS) entry which is preliminary data.</text>
</comment>
<proteinExistence type="predicted"/>
<accession>A0A550CZA6</accession>
<keyword evidence="1" id="KW-0472">Membrane</keyword>